<proteinExistence type="predicted"/>
<dbReference type="GO" id="GO:0043456">
    <property type="term" value="P:regulation of pentose-phosphate shunt"/>
    <property type="evidence" value="ECO:0007669"/>
    <property type="project" value="TreeGrafter"/>
</dbReference>
<dbReference type="PANTHER" id="PTHR46517">
    <property type="entry name" value="FRUCTOSE-2,6-BISPHOSPHATASE TIGAR"/>
    <property type="match status" value="1"/>
</dbReference>
<dbReference type="GO" id="GO:0045820">
    <property type="term" value="P:negative regulation of glycolytic process"/>
    <property type="evidence" value="ECO:0007669"/>
    <property type="project" value="TreeGrafter"/>
</dbReference>
<dbReference type="Pfam" id="PF00300">
    <property type="entry name" value="His_Phos_1"/>
    <property type="match status" value="1"/>
</dbReference>
<protein>
    <submittedName>
        <fullName evidence="5">Phosphoglycerate mutase</fullName>
    </submittedName>
</protein>
<feature type="active site" description="Proton donor/acceptor" evidence="2">
    <location>
        <position position="88"/>
    </location>
</feature>
<dbReference type="Proteomes" id="UP000051162">
    <property type="component" value="Unassembled WGS sequence"/>
</dbReference>
<sequence length="220" mass="24319">MATIELYLVRHGQTYLNKYHRMQGWSDSPLTDQGIADADRVGQRLAKIPFAAAYASDMLRAQTTAQHILAANDTLDVADLQTAPALREENFGFFEGLDSTFTAHFVGSPVGSHSYDAMIRDLTIEKTRDLIKEHDPFHDAENDQEFWDRLQPGLDAIVAAAQDGDKVVIATHGTTIRSIVSKYSDIDVASSAKNGSVTKLTVKDGHYKVNYFNNTTGKLK</sequence>
<dbReference type="InterPro" id="IPR013078">
    <property type="entry name" value="His_Pase_superF_clade-1"/>
</dbReference>
<gene>
    <name evidence="5" type="ORF">FD30_GL000211</name>
</gene>
<dbReference type="PANTHER" id="PTHR46517:SF1">
    <property type="entry name" value="FRUCTOSE-2,6-BISPHOSPHATASE TIGAR"/>
    <property type="match status" value="1"/>
</dbReference>
<dbReference type="SUPFAM" id="SSF53254">
    <property type="entry name" value="Phosphoglycerate mutase-like"/>
    <property type="match status" value="1"/>
</dbReference>
<evidence type="ECO:0000256" key="4">
    <source>
        <dbReference type="PIRSR" id="PIRSR613078-3"/>
    </source>
</evidence>
<dbReference type="InterPro" id="IPR029033">
    <property type="entry name" value="His_PPase_superfam"/>
</dbReference>
<keyword evidence="1" id="KW-0378">Hydrolase</keyword>
<dbReference type="InterPro" id="IPR051695">
    <property type="entry name" value="Phosphoglycerate_Mutase"/>
</dbReference>
<accession>A0A0R1K1F6</accession>
<dbReference type="GeneID" id="84782224"/>
<evidence type="ECO:0000313" key="6">
    <source>
        <dbReference type="Proteomes" id="UP000051162"/>
    </source>
</evidence>
<dbReference type="EMBL" id="AZDT01000008">
    <property type="protein sequence ID" value="KRK77293.1"/>
    <property type="molecule type" value="Genomic_DNA"/>
</dbReference>
<dbReference type="RefSeq" id="WP_056943625.1">
    <property type="nucleotide sequence ID" value="NZ_AZDT01000008.1"/>
</dbReference>
<keyword evidence="6" id="KW-1185">Reference proteome</keyword>
<reference evidence="5 6" key="1">
    <citation type="journal article" date="2015" name="Genome Announc.">
        <title>Expanding the biotechnology potential of lactobacilli through comparative genomics of 213 strains and associated genera.</title>
        <authorList>
            <person name="Sun Z."/>
            <person name="Harris H.M."/>
            <person name="McCann A."/>
            <person name="Guo C."/>
            <person name="Argimon S."/>
            <person name="Zhang W."/>
            <person name="Yang X."/>
            <person name="Jeffery I.B."/>
            <person name="Cooney J.C."/>
            <person name="Kagawa T.F."/>
            <person name="Liu W."/>
            <person name="Song Y."/>
            <person name="Salvetti E."/>
            <person name="Wrobel A."/>
            <person name="Rasinkangas P."/>
            <person name="Parkhill J."/>
            <person name="Rea M.C."/>
            <person name="O'Sullivan O."/>
            <person name="Ritari J."/>
            <person name="Douillard F.P."/>
            <person name="Paul Ross R."/>
            <person name="Yang R."/>
            <person name="Briner A.E."/>
            <person name="Felis G.E."/>
            <person name="de Vos W.M."/>
            <person name="Barrangou R."/>
            <person name="Klaenhammer T.R."/>
            <person name="Caufield P.W."/>
            <person name="Cui Y."/>
            <person name="Zhang H."/>
            <person name="O'Toole P.W."/>
        </authorList>
    </citation>
    <scope>NUCLEOTIDE SEQUENCE [LARGE SCALE GENOMIC DNA]</scope>
    <source>
        <strain evidence="5 6">DSM 19117</strain>
    </source>
</reference>
<name>A0A0R1K1F6_9LACO</name>
<dbReference type="GO" id="GO:0005829">
    <property type="term" value="C:cytosol"/>
    <property type="evidence" value="ECO:0007669"/>
    <property type="project" value="TreeGrafter"/>
</dbReference>
<dbReference type="GO" id="GO:0004331">
    <property type="term" value="F:fructose-2,6-bisphosphate 2-phosphatase activity"/>
    <property type="evidence" value="ECO:0007669"/>
    <property type="project" value="TreeGrafter"/>
</dbReference>
<dbReference type="PATRIC" id="fig|1423773.3.peg.213"/>
<feature type="site" description="Transition state stabilizer" evidence="4">
    <location>
        <position position="172"/>
    </location>
</feature>
<comment type="caution">
    <text evidence="5">The sequence shown here is derived from an EMBL/GenBank/DDBJ whole genome shotgun (WGS) entry which is preliminary data.</text>
</comment>
<evidence type="ECO:0000256" key="2">
    <source>
        <dbReference type="PIRSR" id="PIRSR613078-1"/>
    </source>
</evidence>
<feature type="binding site" evidence="3">
    <location>
        <position position="60"/>
    </location>
    <ligand>
        <name>substrate</name>
    </ligand>
</feature>
<dbReference type="Gene3D" id="3.40.50.1240">
    <property type="entry name" value="Phosphoglycerate mutase-like"/>
    <property type="match status" value="1"/>
</dbReference>
<feature type="binding site" evidence="3">
    <location>
        <begin position="10"/>
        <end position="17"/>
    </location>
    <ligand>
        <name>substrate</name>
    </ligand>
</feature>
<evidence type="ECO:0000256" key="1">
    <source>
        <dbReference type="ARBA" id="ARBA00022801"/>
    </source>
</evidence>
<feature type="active site" description="Tele-phosphohistidine intermediate" evidence="2">
    <location>
        <position position="11"/>
    </location>
</feature>
<evidence type="ECO:0000256" key="3">
    <source>
        <dbReference type="PIRSR" id="PIRSR613078-2"/>
    </source>
</evidence>
<dbReference type="STRING" id="1423773.FD30_GL000211"/>
<dbReference type="SMART" id="SM00855">
    <property type="entry name" value="PGAM"/>
    <property type="match status" value="1"/>
</dbReference>
<dbReference type="OrthoDB" id="4131070at2"/>
<evidence type="ECO:0000313" key="5">
    <source>
        <dbReference type="EMBL" id="KRK77293.1"/>
    </source>
</evidence>
<dbReference type="CDD" id="cd07067">
    <property type="entry name" value="HP_PGM_like"/>
    <property type="match status" value="1"/>
</dbReference>
<organism evidence="5 6">
    <name type="scientific">Levilactobacillus namurensis DSM 19117</name>
    <dbReference type="NCBI Taxonomy" id="1423773"/>
    <lineage>
        <taxon>Bacteria</taxon>
        <taxon>Bacillati</taxon>
        <taxon>Bacillota</taxon>
        <taxon>Bacilli</taxon>
        <taxon>Lactobacillales</taxon>
        <taxon>Lactobacillaceae</taxon>
        <taxon>Levilactobacillus</taxon>
    </lineage>
</organism>
<dbReference type="AlphaFoldDB" id="A0A0R1K1F6"/>